<dbReference type="EMBL" id="KV454413">
    <property type="protein sequence ID" value="ODQ63930.1"/>
    <property type="molecule type" value="Genomic_DNA"/>
</dbReference>
<evidence type="ECO:0000256" key="2">
    <source>
        <dbReference type="ARBA" id="ARBA00005265"/>
    </source>
</evidence>
<evidence type="ECO:0000256" key="7">
    <source>
        <dbReference type="ARBA" id="ARBA00022691"/>
    </source>
</evidence>
<evidence type="ECO:0000256" key="6">
    <source>
        <dbReference type="ARBA" id="ARBA00022679"/>
    </source>
</evidence>
<keyword evidence="5 15" id="KW-0489">Methyltransferase</keyword>
<dbReference type="PANTHER" id="PTHR12998">
    <property type="entry name" value="TRNA:M(4)X MODIFICATION ENZYME TRM13 HOMOLOG"/>
    <property type="match status" value="1"/>
</dbReference>
<dbReference type="InterPro" id="IPR007871">
    <property type="entry name" value="Methyltransferase_TRM13"/>
</dbReference>
<comment type="function">
    <text evidence="1 15">tRNA methylase which 2'-O-methylates cytidine(4) in tRNA(Pro) and tRNA(Gly)(GCC), and adenosine(4) in tRNA(His).</text>
</comment>
<keyword evidence="7 15" id="KW-0949">S-adenosyl-L-methionine</keyword>
<evidence type="ECO:0000313" key="18">
    <source>
        <dbReference type="Proteomes" id="UP000095009"/>
    </source>
</evidence>
<dbReference type="GO" id="GO:0106050">
    <property type="term" value="F:tRNA 2'-O-methyltransferase activity"/>
    <property type="evidence" value="ECO:0007669"/>
    <property type="project" value="UniProtKB-UniRule"/>
</dbReference>
<evidence type="ECO:0000256" key="4">
    <source>
        <dbReference type="ARBA" id="ARBA00015883"/>
    </source>
</evidence>
<accession>A0A1E3PF45</accession>
<evidence type="ECO:0000256" key="1">
    <source>
        <dbReference type="ARBA" id="ARBA00002267"/>
    </source>
</evidence>
<comment type="catalytic activity">
    <reaction evidence="14 15">
        <text>adenosine(4) in tRNA(His) + S-adenosyl-L-methionine = 2'-O-methyladenosine(4) in tRNA(His) + S-adenosyl-L-homocysteine + H(+)</text>
        <dbReference type="Rhea" id="RHEA:43196"/>
        <dbReference type="Rhea" id="RHEA-COMP:10401"/>
        <dbReference type="Rhea" id="RHEA-COMP:10402"/>
        <dbReference type="ChEBI" id="CHEBI:15378"/>
        <dbReference type="ChEBI" id="CHEBI:57856"/>
        <dbReference type="ChEBI" id="CHEBI:59789"/>
        <dbReference type="ChEBI" id="CHEBI:74411"/>
        <dbReference type="ChEBI" id="CHEBI:74477"/>
        <dbReference type="EC" id="2.1.1.225"/>
    </reaction>
</comment>
<name>A0A1E3PF45_9ASCO</name>
<keyword evidence="11 15" id="KW-0862">Zinc</keyword>
<organism evidence="17 18">
    <name type="scientific">Nadsonia fulvescens var. elongata DSM 6958</name>
    <dbReference type="NCBI Taxonomy" id="857566"/>
    <lineage>
        <taxon>Eukaryota</taxon>
        <taxon>Fungi</taxon>
        <taxon>Dikarya</taxon>
        <taxon>Ascomycota</taxon>
        <taxon>Saccharomycotina</taxon>
        <taxon>Dipodascomycetes</taxon>
        <taxon>Dipodascales</taxon>
        <taxon>Dipodascales incertae sedis</taxon>
        <taxon>Nadsonia</taxon>
    </lineage>
</organism>
<keyword evidence="18" id="KW-1185">Reference proteome</keyword>
<evidence type="ECO:0000259" key="16">
    <source>
        <dbReference type="PROSITE" id="PS51800"/>
    </source>
</evidence>
<comment type="catalytic activity">
    <reaction evidence="12 15">
        <text>cytidine(4) in tRNA(Pro) + S-adenosyl-L-methionine = 2'-O-methylcytidine(4) in tRNA(Pro) + S-adenosyl-L-homocysteine + H(+)</text>
        <dbReference type="Rhea" id="RHEA:32767"/>
        <dbReference type="Rhea" id="RHEA-COMP:10397"/>
        <dbReference type="Rhea" id="RHEA-COMP:10398"/>
        <dbReference type="ChEBI" id="CHEBI:15378"/>
        <dbReference type="ChEBI" id="CHEBI:57856"/>
        <dbReference type="ChEBI" id="CHEBI:59789"/>
        <dbReference type="ChEBI" id="CHEBI:74495"/>
        <dbReference type="ChEBI" id="CHEBI:82748"/>
        <dbReference type="EC" id="2.1.1.225"/>
    </reaction>
</comment>
<gene>
    <name evidence="17" type="ORF">NADFUDRAFT_52917</name>
</gene>
<dbReference type="PROSITE" id="PS51800">
    <property type="entry name" value="ZF_CHHC_U11_48K"/>
    <property type="match status" value="1"/>
</dbReference>
<dbReference type="Pfam" id="PF05206">
    <property type="entry name" value="TRM13"/>
    <property type="match status" value="1"/>
</dbReference>
<evidence type="ECO:0000313" key="17">
    <source>
        <dbReference type="EMBL" id="ODQ63930.1"/>
    </source>
</evidence>
<evidence type="ECO:0000256" key="5">
    <source>
        <dbReference type="ARBA" id="ARBA00022603"/>
    </source>
</evidence>
<evidence type="ECO:0000256" key="15">
    <source>
        <dbReference type="RuleBase" id="RU367103"/>
    </source>
</evidence>
<dbReference type="Proteomes" id="UP000095009">
    <property type="component" value="Unassembled WGS sequence"/>
</dbReference>
<evidence type="ECO:0000256" key="8">
    <source>
        <dbReference type="ARBA" id="ARBA00022694"/>
    </source>
</evidence>
<evidence type="ECO:0000256" key="14">
    <source>
        <dbReference type="ARBA" id="ARBA00049393"/>
    </source>
</evidence>
<evidence type="ECO:0000256" key="9">
    <source>
        <dbReference type="ARBA" id="ARBA00022723"/>
    </source>
</evidence>
<evidence type="ECO:0000256" key="12">
    <source>
        <dbReference type="ARBA" id="ARBA00048165"/>
    </source>
</evidence>
<dbReference type="Pfam" id="PF05253">
    <property type="entry name" value="zf-U11-48K"/>
    <property type="match status" value="1"/>
</dbReference>
<dbReference type="PANTHER" id="PTHR12998:SF0">
    <property type="entry name" value="TRNA:M(4)X MODIFICATION ENZYME TRM13 HOMOLOG"/>
    <property type="match status" value="1"/>
</dbReference>
<keyword evidence="10 15" id="KW-0863">Zinc-finger</keyword>
<reference evidence="17 18" key="1">
    <citation type="journal article" date="2016" name="Proc. Natl. Acad. Sci. U.S.A.">
        <title>Comparative genomics of biotechnologically important yeasts.</title>
        <authorList>
            <person name="Riley R."/>
            <person name="Haridas S."/>
            <person name="Wolfe K.H."/>
            <person name="Lopes M.R."/>
            <person name="Hittinger C.T."/>
            <person name="Goeker M."/>
            <person name="Salamov A.A."/>
            <person name="Wisecaver J.H."/>
            <person name="Long T.M."/>
            <person name="Calvey C.H."/>
            <person name="Aerts A.L."/>
            <person name="Barry K.W."/>
            <person name="Choi C."/>
            <person name="Clum A."/>
            <person name="Coughlan A.Y."/>
            <person name="Deshpande S."/>
            <person name="Douglass A.P."/>
            <person name="Hanson S.J."/>
            <person name="Klenk H.-P."/>
            <person name="LaButti K.M."/>
            <person name="Lapidus A."/>
            <person name="Lindquist E.A."/>
            <person name="Lipzen A.M."/>
            <person name="Meier-Kolthoff J.P."/>
            <person name="Ohm R.A."/>
            <person name="Otillar R.P."/>
            <person name="Pangilinan J.L."/>
            <person name="Peng Y."/>
            <person name="Rokas A."/>
            <person name="Rosa C.A."/>
            <person name="Scheuner C."/>
            <person name="Sibirny A.A."/>
            <person name="Slot J.C."/>
            <person name="Stielow J.B."/>
            <person name="Sun H."/>
            <person name="Kurtzman C.P."/>
            <person name="Blackwell M."/>
            <person name="Grigoriev I.V."/>
            <person name="Jeffries T.W."/>
        </authorList>
    </citation>
    <scope>NUCLEOTIDE SEQUENCE [LARGE SCALE GENOMIC DNA]</scope>
    <source>
        <strain evidence="17 18">DSM 6958</strain>
    </source>
</reference>
<feature type="domain" description="CHHC U11-48K-type" evidence="16">
    <location>
        <begin position="416"/>
        <end position="443"/>
    </location>
</feature>
<dbReference type="InterPro" id="IPR022776">
    <property type="entry name" value="TRM13/UPF0224_CHHC_Znf_dom"/>
</dbReference>
<keyword evidence="8 15" id="KW-0819">tRNA processing</keyword>
<dbReference type="AlphaFoldDB" id="A0A1E3PF45"/>
<keyword evidence="9 15" id="KW-0479">Metal-binding</keyword>
<comment type="similarity">
    <text evidence="2 15">Belongs to the methyltransferase TRM13 family.</text>
</comment>
<protein>
    <recommendedName>
        <fullName evidence="4 15">tRNA:m(4)X modification enzyme TRM13</fullName>
        <ecNumber evidence="3 15">2.1.1.225</ecNumber>
    </recommendedName>
</protein>
<dbReference type="InterPro" id="IPR039044">
    <property type="entry name" value="Trm13"/>
</dbReference>
<proteinExistence type="inferred from homology"/>
<evidence type="ECO:0000256" key="10">
    <source>
        <dbReference type="ARBA" id="ARBA00022771"/>
    </source>
</evidence>
<evidence type="ECO:0000256" key="13">
    <source>
        <dbReference type="ARBA" id="ARBA00048635"/>
    </source>
</evidence>
<dbReference type="Pfam" id="PF11722">
    <property type="entry name" value="zf-TRM13_CCCH"/>
    <property type="match status" value="1"/>
</dbReference>
<dbReference type="STRING" id="857566.A0A1E3PF45"/>
<dbReference type="InterPro" id="IPR021721">
    <property type="entry name" value="Znf_CCCH-type_TRM13"/>
</dbReference>
<comment type="catalytic activity">
    <reaction evidence="13 15">
        <text>cytidine(4) in tRNA(Gly)(GCC) + S-adenosyl-L-methionine = 2'-O-methylcytidine(4) in tRNA(Gly)(GCC) + S-adenosyl-L-homocysteine + H(+)</text>
        <dbReference type="Rhea" id="RHEA:43192"/>
        <dbReference type="Rhea" id="RHEA-COMP:10399"/>
        <dbReference type="Rhea" id="RHEA-COMP:10400"/>
        <dbReference type="ChEBI" id="CHEBI:15378"/>
        <dbReference type="ChEBI" id="CHEBI:57856"/>
        <dbReference type="ChEBI" id="CHEBI:59789"/>
        <dbReference type="ChEBI" id="CHEBI:74495"/>
        <dbReference type="ChEBI" id="CHEBI:82748"/>
        <dbReference type="EC" id="2.1.1.225"/>
    </reaction>
</comment>
<dbReference type="GO" id="GO:0008270">
    <property type="term" value="F:zinc ion binding"/>
    <property type="evidence" value="ECO:0007669"/>
    <property type="project" value="UniProtKB-KW"/>
</dbReference>
<evidence type="ECO:0000256" key="11">
    <source>
        <dbReference type="ARBA" id="ARBA00022833"/>
    </source>
</evidence>
<sequence>MTATFSNLCKDLSQKYNEWLDIELFSALFITLSVNRHMVISTRVFLYAERLIQLICANIFGIQDITVITCVPDMALQKFISALFPSDTNNYGSLEPALSATRLNVSESKLVMIHNLQVASKAIQVFLLDLMVKNKAVFNGIEYYVPKNFSVIAFQDGSDSSNFELISFLHENFFLYNQFYIGQSIDINQNIDDSECLFSEENQRLIIDQLPNLNPQKILGDEVFENILQKVESLAVQTEMKRYMQDIAVFVRMHRAVGNGLSAHSMTDFDLMVRYLCVFNNKLYATPMIISMAAKKVIPCKIIMRKIEMEPMIMMGTQMSEDTAILCKTNSKVSDDSKVLTSVLSTSTVGAKVSKSQAKLLLKEQKKLASGRLQCNYLLPNKNGRQCNMTRRAGENFCAQHIMLTVGEDKVQGRKRVLCPVDPGHSVWEKDLKKHIVKCGKGREERLGKGEIWFRKDINIVNPELLASLENGSTDSVSEVPESKDITTDEKTIDYAKWIPILKNIYKESASLEVVRQETLTHNGLDDRMSEVTKQAKHAIQQASLIGHMEKSGLLDAKNIVMEFGCGRAELSRYVSRACCLKEMGKIKSQENFDSSMSSGSTPGRFLFVDRDPGRMKLDIKLGKDVTEFFPSLPQPIVSRLRADIKDLVLDVALSELIPVDNPDSQRAIAISKHLCGCATDLTLQCLLNSSGLDSDAAWSLQGLVIALCCRQICSYETYPPTSIAWLSSFNIDREGFHAIKRMTAWAVCGRRANMSAEDGKEHPSGINISQREELGLMARRVIDTGRVKALREKTGDLWDVELVEYVEKDISLENVCLIVKKKGNQA</sequence>
<dbReference type="EC" id="2.1.1.225" evidence="3 15"/>
<dbReference type="GO" id="GO:0030488">
    <property type="term" value="P:tRNA methylation"/>
    <property type="evidence" value="ECO:0007669"/>
    <property type="project" value="InterPro"/>
</dbReference>
<keyword evidence="6 15" id="KW-0808">Transferase</keyword>
<dbReference type="OrthoDB" id="258806at2759"/>
<evidence type="ECO:0000256" key="3">
    <source>
        <dbReference type="ARBA" id="ARBA00012810"/>
    </source>
</evidence>